<evidence type="ECO:0000256" key="1">
    <source>
        <dbReference type="SAM" id="MobiDB-lite"/>
    </source>
</evidence>
<organism evidence="2 3">
    <name type="scientific">Athelia psychrophila</name>
    <dbReference type="NCBI Taxonomy" id="1759441"/>
    <lineage>
        <taxon>Eukaryota</taxon>
        <taxon>Fungi</taxon>
        <taxon>Dikarya</taxon>
        <taxon>Basidiomycota</taxon>
        <taxon>Agaricomycotina</taxon>
        <taxon>Agaricomycetes</taxon>
        <taxon>Agaricomycetidae</taxon>
        <taxon>Atheliales</taxon>
        <taxon>Atheliaceae</taxon>
        <taxon>Athelia</taxon>
    </lineage>
</organism>
<feature type="region of interest" description="Disordered" evidence="1">
    <location>
        <begin position="77"/>
        <end position="162"/>
    </location>
</feature>
<keyword evidence="3" id="KW-1185">Reference proteome</keyword>
<dbReference type="AlphaFoldDB" id="A0A166EHZ9"/>
<feature type="region of interest" description="Disordered" evidence="1">
    <location>
        <begin position="393"/>
        <end position="434"/>
    </location>
</feature>
<name>A0A166EHZ9_9AGAM</name>
<evidence type="ECO:0000313" key="2">
    <source>
        <dbReference type="EMBL" id="KZP15786.1"/>
    </source>
</evidence>
<proteinExistence type="predicted"/>
<evidence type="ECO:0000313" key="3">
    <source>
        <dbReference type="Proteomes" id="UP000076532"/>
    </source>
</evidence>
<dbReference type="EMBL" id="KV417600">
    <property type="protein sequence ID" value="KZP15786.1"/>
    <property type="molecule type" value="Genomic_DNA"/>
</dbReference>
<feature type="region of interest" description="Disordered" evidence="1">
    <location>
        <begin position="1"/>
        <end position="45"/>
    </location>
</feature>
<feature type="compositionally biased region" description="Pro residues" evidence="1">
    <location>
        <begin position="396"/>
        <end position="408"/>
    </location>
</feature>
<gene>
    <name evidence="2" type="ORF">FIBSPDRAFT_895462</name>
</gene>
<feature type="compositionally biased region" description="Low complexity" evidence="1">
    <location>
        <begin position="409"/>
        <end position="420"/>
    </location>
</feature>
<feature type="compositionally biased region" description="Pro residues" evidence="1">
    <location>
        <begin position="35"/>
        <end position="44"/>
    </location>
</feature>
<reference evidence="2 3" key="1">
    <citation type="journal article" date="2016" name="Mol. Biol. Evol.">
        <title>Comparative Genomics of Early-Diverging Mushroom-Forming Fungi Provides Insights into the Origins of Lignocellulose Decay Capabilities.</title>
        <authorList>
            <person name="Nagy L.G."/>
            <person name="Riley R."/>
            <person name="Tritt A."/>
            <person name="Adam C."/>
            <person name="Daum C."/>
            <person name="Floudas D."/>
            <person name="Sun H."/>
            <person name="Yadav J.S."/>
            <person name="Pangilinan J."/>
            <person name="Larsson K.H."/>
            <person name="Matsuura K."/>
            <person name="Barry K."/>
            <person name="Labutti K."/>
            <person name="Kuo R."/>
            <person name="Ohm R.A."/>
            <person name="Bhattacharya S.S."/>
            <person name="Shirouzu T."/>
            <person name="Yoshinaga Y."/>
            <person name="Martin F.M."/>
            <person name="Grigoriev I.V."/>
            <person name="Hibbett D.S."/>
        </authorList>
    </citation>
    <scope>NUCLEOTIDE SEQUENCE [LARGE SCALE GENOMIC DNA]</scope>
    <source>
        <strain evidence="2 3">CBS 109695</strain>
    </source>
</reference>
<accession>A0A166EHZ9</accession>
<dbReference type="Proteomes" id="UP000076532">
    <property type="component" value="Unassembled WGS sequence"/>
</dbReference>
<protein>
    <submittedName>
        <fullName evidence="2">Uncharacterized protein</fullName>
    </submittedName>
</protein>
<sequence length="669" mass="70880">MSEHTNRTSSRTRRAPSRPDEVVSLAPQARTPGSPRTPPSPPPLILEIAEENRFITTYPNPVIERIWEGLYHLEPRAEPSHAPASSEASEQLLSDNGDNIGDNIENNNIDQDAPPALVTPDDSSDDGYDADAQRYRAEVVAADNPRLPRQPSPPAEGNQEAEQNEPIAKILDRLRNHAAAQSRTPPPPATTPRAIIPPRPSLHESLANNLAGSGRTLHLGDSTAPARPIDPLPAPPMAARRAALVGARSTSVVVAMVHGAEGVGPTRVQAGLPLVQAVPTWGNLFDCIEHAGGNVADALMRLPSMDVMTIATAEIPQPLLVAMGGAMSVGANFRILGLHLAARNQRLYQAPGSAHTREILDQYQQDPDTPVRVARSKAAAAYGLIDSMQNLTVSPAGPPHVNPQPVPPAAAQATRASTSALNEGGHDGIPAAAQATSAASASALDEGGHDGIPAAAQATSAASTSALGGIQHLLAIRFAGLMEELEALATSCATGYADIHRYKRVSDMCETLGIKVNRLQIAVYQDTYVSWEDVHKFLGLKPGFKNAGRLHTLAIKTQEHLRARAPGSLSVDNTLLLQQLNHMLGDKLIGRNSTDPVAVQASRWGRVPLKPHNVRVYGPRVRPNIWSGRASAGGCPQASGARLPNTAGSEESLRIPWAGWTIAHEAVAT</sequence>
<feature type="compositionally biased region" description="Low complexity" evidence="1">
    <location>
        <begin position="80"/>
        <end position="110"/>
    </location>
</feature>